<reference evidence="1 2" key="1">
    <citation type="submission" date="2018-03" db="EMBL/GenBank/DDBJ databases">
        <title>Genomic Encyclopedia of Archaeal and Bacterial Type Strains, Phase II (KMG-II): from individual species to whole genera.</title>
        <authorList>
            <person name="Goeker M."/>
        </authorList>
    </citation>
    <scope>NUCLEOTIDE SEQUENCE [LARGE SCALE GENOMIC DNA]</scope>
    <source>
        <strain evidence="1 2">DSM 27929</strain>
    </source>
</reference>
<organism evidence="1 2">
    <name type="scientific">Mongoliibacter ruber</name>
    <dbReference type="NCBI Taxonomy" id="1750599"/>
    <lineage>
        <taxon>Bacteria</taxon>
        <taxon>Pseudomonadati</taxon>
        <taxon>Bacteroidota</taxon>
        <taxon>Cytophagia</taxon>
        <taxon>Cytophagales</taxon>
        <taxon>Cyclobacteriaceae</taxon>
        <taxon>Mongoliibacter</taxon>
    </lineage>
</organism>
<protein>
    <submittedName>
        <fullName evidence="1">Uncharacterized protein</fullName>
    </submittedName>
</protein>
<comment type="caution">
    <text evidence="1">The sequence shown here is derived from an EMBL/GenBank/DDBJ whole genome shotgun (WGS) entry which is preliminary data.</text>
</comment>
<dbReference type="AlphaFoldDB" id="A0A2T0WGC0"/>
<evidence type="ECO:0000313" key="2">
    <source>
        <dbReference type="Proteomes" id="UP000238157"/>
    </source>
</evidence>
<evidence type="ECO:0000313" key="1">
    <source>
        <dbReference type="EMBL" id="PRY85749.1"/>
    </source>
</evidence>
<sequence>MFLLLLTSNQLFGQSSFLENFEIGVFGGAALPIGNFSAVNVKNSLVLNSSEDRPGSFRGFPKDKGGQAQIGYNYGLKLTYTIDPSFFVNLNYISTNNSINTNPQQQYYDENFRFLIDFWGNEFVFPGFLTSDNYQANLIFLGFGHSLKIKNFEFSFAGLMGQNALEFPFYS</sequence>
<dbReference type="Proteomes" id="UP000238157">
    <property type="component" value="Unassembled WGS sequence"/>
</dbReference>
<proteinExistence type="predicted"/>
<gene>
    <name evidence="1" type="ORF">CLW00_11192</name>
</gene>
<dbReference type="OrthoDB" id="819125at2"/>
<name>A0A2T0WGC0_9BACT</name>
<dbReference type="EMBL" id="PVTR01000011">
    <property type="protein sequence ID" value="PRY85749.1"/>
    <property type="molecule type" value="Genomic_DNA"/>
</dbReference>
<accession>A0A2T0WGC0</accession>
<dbReference type="RefSeq" id="WP_106134916.1">
    <property type="nucleotide sequence ID" value="NZ_PVTR01000011.1"/>
</dbReference>
<keyword evidence="2" id="KW-1185">Reference proteome</keyword>